<dbReference type="Proteomes" id="UP001165287">
    <property type="component" value="Unassembled WGS sequence"/>
</dbReference>
<dbReference type="Pfam" id="PF00011">
    <property type="entry name" value="HSP20"/>
    <property type="match status" value="1"/>
</dbReference>
<keyword evidence="5" id="KW-1185">Reference proteome</keyword>
<dbReference type="RefSeq" id="WP_224140713.1">
    <property type="nucleotide sequence ID" value="NZ_JAIQUM010000050.1"/>
</dbReference>
<proteinExistence type="inferred from homology"/>
<organism evidence="4 5">
    <name type="scientific">Metabacillus rhizolycopersici</name>
    <dbReference type="NCBI Taxonomy" id="2875709"/>
    <lineage>
        <taxon>Bacteria</taxon>
        <taxon>Bacillati</taxon>
        <taxon>Bacillota</taxon>
        <taxon>Bacilli</taxon>
        <taxon>Bacillales</taxon>
        <taxon>Bacillaceae</taxon>
        <taxon>Metabacillus</taxon>
    </lineage>
</organism>
<evidence type="ECO:0000313" key="5">
    <source>
        <dbReference type="Proteomes" id="UP001165287"/>
    </source>
</evidence>
<evidence type="ECO:0000256" key="1">
    <source>
        <dbReference type="PROSITE-ProRule" id="PRU00285"/>
    </source>
</evidence>
<name>A0ABS7UVC2_9BACI</name>
<evidence type="ECO:0000256" key="2">
    <source>
        <dbReference type="RuleBase" id="RU003616"/>
    </source>
</evidence>
<comment type="caution">
    <text evidence="4">The sequence shown here is derived from an EMBL/GenBank/DDBJ whole genome shotgun (WGS) entry which is preliminary data.</text>
</comment>
<feature type="domain" description="SHSP" evidence="3">
    <location>
        <begin position="29"/>
        <end position="135"/>
    </location>
</feature>
<protein>
    <submittedName>
        <fullName evidence="4">Hsp20/alpha crystallin family protein</fullName>
    </submittedName>
</protein>
<reference evidence="4" key="1">
    <citation type="submission" date="2024-05" db="EMBL/GenBank/DDBJ databases">
        <title>Metabacillus sp. nov., isolated from the rhizosphere soil of tomato plants.</title>
        <authorList>
            <person name="Ma R."/>
        </authorList>
    </citation>
    <scope>NUCLEOTIDE SEQUENCE</scope>
    <source>
        <strain evidence="4">DBTR6</strain>
    </source>
</reference>
<dbReference type="Gene3D" id="2.60.40.790">
    <property type="match status" value="1"/>
</dbReference>
<dbReference type="InterPro" id="IPR008978">
    <property type="entry name" value="HSP20-like_chaperone"/>
</dbReference>
<dbReference type="CDD" id="cd00298">
    <property type="entry name" value="ACD_sHsps_p23-like"/>
    <property type="match status" value="1"/>
</dbReference>
<comment type="similarity">
    <text evidence="1 2">Belongs to the small heat shock protein (HSP20) family.</text>
</comment>
<evidence type="ECO:0000313" key="4">
    <source>
        <dbReference type="EMBL" id="MBZ5752251.1"/>
    </source>
</evidence>
<dbReference type="InterPro" id="IPR002068">
    <property type="entry name" value="A-crystallin/Hsp20_dom"/>
</dbReference>
<dbReference type="SUPFAM" id="SSF49764">
    <property type="entry name" value="HSP20-like chaperones"/>
    <property type="match status" value="1"/>
</dbReference>
<dbReference type="PROSITE" id="PS01031">
    <property type="entry name" value="SHSP"/>
    <property type="match status" value="1"/>
</dbReference>
<accession>A0ABS7UVC2</accession>
<evidence type="ECO:0000259" key="3">
    <source>
        <dbReference type="PROSITE" id="PS01031"/>
    </source>
</evidence>
<dbReference type="EMBL" id="JAIQUM010000050">
    <property type="protein sequence ID" value="MBZ5752251.1"/>
    <property type="molecule type" value="Genomic_DNA"/>
</dbReference>
<sequence>MNIKKCSNPMNINGIEEWMAQFFIDPFTSLLDEHTFRVDLFETSEDFIIEAELGEKKKKKDIQITASNEKITISIRPDSSKKSEKISENITRTITLPYDIEKKEIIASLNNGILEINISKYNQITKKRKFIQIDC</sequence>
<gene>
    <name evidence="4" type="ORF">K9V48_18835</name>
</gene>